<evidence type="ECO:0000256" key="2">
    <source>
        <dbReference type="ARBA" id="ARBA00022763"/>
    </source>
</evidence>
<dbReference type="AlphaFoldDB" id="A0A2P7EH32"/>
<dbReference type="SUPFAM" id="SSF100879">
    <property type="entry name" value="Lesion bypass DNA polymerase (Y-family), little finger domain"/>
    <property type="match status" value="1"/>
</dbReference>
<dbReference type="PANTHER" id="PTHR11076:SF34">
    <property type="entry name" value="PROTEIN UMUC"/>
    <property type="match status" value="1"/>
</dbReference>
<organism evidence="7 8">
    <name type="scientific">Synechococcus lacustris str. Tous</name>
    <dbReference type="NCBI Taxonomy" id="1910958"/>
    <lineage>
        <taxon>Bacteria</taxon>
        <taxon>Bacillati</taxon>
        <taxon>Cyanobacteriota</taxon>
        <taxon>Cyanophyceae</taxon>
        <taxon>Synechococcales</taxon>
        <taxon>Synechococcaceae</taxon>
        <taxon>Synechococcus</taxon>
    </lineage>
</organism>
<reference evidence="8" key="1">
    <citation type="submission" date="2018-03" db="EMBL/GenBank/DDBJ databases">
        <title>Ecological and genomic features of two cosmopolitan and abundant freshwater picocyanobacteria.</title>
        <authorList>
            <person name="Cabello-Yeves P.J."/>
            <person name="Picazo A."/>
            <person name="Camacho A."/>
            <person name="Callieri C."/>
            <person name="Rosselli R."/>
            <person name="Roda-Garcia J."/>
            <person name="Coutinho F.H."/>
            <person name="Rodriguez-Valera F."/>
        </authorList>
    </citation>
    <scope>NUCLEOTIDE SEQUENCE [LARGE SCALE GENOMIC DNA]</scope>
    <source>
        <strain evidence="8">Tous</strain>
    </source>
</reference>
<keyword evidence="3" id="KW-0741">SOS mutagenesis</keyword>
<keyword evidence="5" id="KW-0742">SOS response</keyword>
<evidence type="ECO:0000256" key="5">
    <source>
        <dbReference type="ARBA" id="ARBA00023236"/>
    </source>
</evidence>
<comment type="similarity">
    <text evidence="1">Belongs to the DNA polymerase type-Y family.</text>
</comment>
<gene>
    <name evidence="7" type="ORF">C7K08_02345</name>
</gene>
<dbReference type="GO" id="GO:0042276">
    <property type="term" value="P:error-prone translesion synthesis"/>
    <property type="evidence" value="ECO:0007669"/>
    <property type="project" value="TreeGrafter"/>
</dbReference>
<evidence type="ECO:0000259" key="6">
    <source>
        <dbReference type="PROSITE" id="PS50173"/>
    </source>
</evidence>
<dbReference type="GO" id="GO:0003684">
    <property type="term" value="F:damaged DNA binding"/>
    <property type="evidence" value="ECO:0007669"/>
    <property type="project" value="InterPro"/>
</dbReference>
<dbReference type="Gene3D" id="3.30.1490.100">
    <property type="entry name" value="DNA polymerase, Y-family, little finger domain"/>
    <property type="match status" value="1"/>
</dbReference>
<accession>A0A2P7EH32</accession>
<dbReference type="PROSITE" id="PS50173">
    <property type="entry name" value="UMUC"/>
    <property type="match status" value="1"/>
</dbReference>
<comment type="caution">
    <text evidence="7">The sequence shown here is derived from an EMBL/GenBank/DDBJ whole genome shotgun (WGS) entry which is preliminary data.</text>
</comment>
<keyword evidence="8" id="KW-1185">Reference proteome</keyword>
<dbReference type="InterPro" id="IPR036775">
    <property type="entry name" value="DNA_pol_Y-fam_lit_finger_sf"/>
</dbReference>
<dbReference type="InterPro" id="IPR043502">
    <property type="entry name" value="DNA/RNA_pol_sf"/>
</dbReference>
<dbReference type="GO" id="GO:0009432">
    <property type="term" value="P:SOS response"/>
    <property type="evidence" value="ECO:0007669"/>
    <property type="project" value="UniProtKB-KW"/>
</dbReference>
<evidence type="ECO:0000313" key="8">
    <source>
        <dbReference type="Proteomes" id="UP000240206"/>
    </source>
</evidence>
<dbReference type="EMBL" id="PXVC01000005">
    <property type="protein sequence ID" value="PSI02498.1"/>
    <property type="molecule type" value="Genomic_DNA"/>
</dbReference>
<evidence type="ECO:0000313" key="7">
    <source>
        <dbReference type="EMBL" id="PSI02498.1"/>
    </source>
</evidence>
<dbReference type="Gene3D" id="3.30.70.270">
    <property type="match status" value="1"/>
</dbReference>
<dbReference type="Pfam" id="PF00817">
    <property type="entry name" value="IMS"/>
    <property type="match status" value="1"/>
</dbReference>
<dbReference type="InterPro" id="IPR001126">
    <property type="entry name" value="UmuC"/>
</dbReference>
<dbReference type="InterPro" id="IPR050116">
    <property type="entry name" value="DNA_polymerase-Y"/>
</dbReference>
<name>A0A2P7EH32_9SYNE</name>
<dbReference type="Proteomes" id="UP000240206">
    <property type="component" value="Unassembled WGS sequence"/>
</dbReference>
<dbReference type="GO" id="GO:0006281">
    <property type="term" value="P:DNA repair"/>
    <property type="evidence" value="ECO:0007669"/>
    <property type="project" value="UniProtKB-KW"/>
</dbReference>
<dbReference type="InterPro" id="IPR043128">
    <property type="entry name" value="Rev_trsase/Diguanyl_cyclase"/>
</dbReference>
<dbReference type="STRING" id="1910958.BTM30_04415"/>
<dbReference type="Pfam" id="PF11799">
    <property type="entry name" value="IMS_C"/>
    <property type="match status" value="1"/>
</dbReference>
<dbReference type="Gene3D" id="3.40.1170.60">
    <property type="match status" value="1"/>
</dbReference>
<proteinExistence type="inferred from homology"/>
<evidence type="ECO:0000256" key="3">
    <source>
        <dbReference type="ARBA" id="ARBA00023199"/>
    </source>
</evidence>
<dbReference type="Pfam" id="PF13438">
    <property type="entry name" value="DUF4113"/>
    <property type="match status" value="1"/>
</dbReference>
<dbReference type="PANTHER" id="PTHR11076">
    <property type="entry name" value="DNA REPAIR POLYMERASE UMUC / TRANSFERASE FAMILY MEMBER"/>
    <property type="match status" value="1"/>
</dbReference>
<sequence>MASTLALIDCNNFYAACEQAFDPLLQGRPVVVLSNNDGCIVARSREARQLGIGMGTPYFKVAQQLQGLGVVVRSSNYALYGDMSARVMACLGARVPELEVYSVDEAFARTPALEAGALLAWGAELRVLVKQQLGLSIAVGMAPSKVLAKLANRLAKVDPARAGVFRFPTAAALEPWLEAVPVEEIWGVGQRLARWCRLRGLTTAWALSQANPALVKRQWGVVGLRLQQELRGISCLPLVQGPTPKRETCVSRSFSQPIEDLRQLREAVATYVVRAAEKLRRQRQLTACLTVFIRTSPFQSGFYGNSATVKLPLATNDTTVLLQAALPLVAQLFRRGYRFHKAGVLLQELQPLGQLQQHLFVSLSPQQQQRREALMQLVDQLNGRFGAGTLQWAVTGLQPPWFMRRGHLSPSYTTRLKELPLVQAR</sequence>
<feature type="domain" description="UmuC" evidence="6">
    <location>
        <begin position="5"/>
        <end position="189"/>
    </location>
</feature>
<protein>
    <submittedName>
        <fullName evidence="7">Nucleotidyltransferase</fullName>
    </submittedName>
</protein>
<dbReference type="GO" id="GO:0005829">
    <property type="term" value="C:cytosol"/>
    <property type="evidence" value="ECO:0007669"/>
    <property type="project" value="TreeGrafter"/>
</dbReference>
<dbReference type="SUPFAM" id="SSF56672">
    <property type="entry name" value="DNA/RNA polymerases"/>
    <property type="match status" value="1"/>
</dbReference>
<keyword evidence="4" id="KW-0234">DNA repair</keyword>
<dbReference type="InterPro" id="IPR017961">
    <property type="entry name" value="DNA_pol_Y-fam_little_finger"/>
</dbReference>
<dbReference type="CDD" id="cd01700">
    <property type="entry name" value="PolY_Pol_V_umuC"/>
    <property type="match status" value="1"/>
</dbReference>
<evidence type="ECO:0000256" key="1">
    <source>
        <dbReference type="ARBA" id="ARBA00010945"/>
    </source>
</evidence>
<evidence type="ECO:0000256" key="4">
    <source>
        <dbReference type="ARBA" id="ARBA00023204"/>
    </source>
</evidence>
<dbReference type="GO" id="GO:0003887">
    <property type="term" value="F:DNA-directed DNA polymerase activity"/>
    <property type="evidence" value="ECO:0007669"/>
    <property type="project" value="TreeGrafter"/>
</dbReference>
<dbReference type="RefSeq" id="WP_106499044.1">
    <property type="nucleotide sequence ID" value="NZ_PXVC01000005.1"/>
</dbReference>
<keyword evidence="2" id="KW-0227">DNA damage</keyword>
<dbReference type="InterPro" id="IPR025188">
    <property type="entry name" value="DUF4113"/>
</dbReference>